<keyword evidence="3" id="KW-1185">Reference proteome</keyword>
<gene>
    <name evidence="2" type="ORF">PEL8287_00506</name>
</gene>
<evidence type="ECO:0000313" key="3">
    <source>
        <dbReference type="Proteomes" id="UP000193827"/>
    </source>
</evidence>
<feature type="domain" description="Hedgehog/Intein (Hint)" evidence="1">
    <location>
        <begin position="164"/>
        <end position="298"/>
    </location>
</feature>
<reference evidence="2 3" key="1">
    <citation type="submission" date="2017-03" db="EMBL/GenBank/DDBJ databases">
        <authorList>
            <person name="Afonso C.L."/>
            <person name="Miller P.J."/>
            <person name="Scott M.A."/>
            <person name="Spackman E."/>
            <person name="Goraichik I."/>
            <person name="Dimitrov K.M."/>
            <person name="Suarez D.L."/>
            <person name="Swayne D.E."/>
        </authorList>
    </citation>
    <scope>NUCLEOTIDE SEQUENCE [LARGE SCALE GENOMIC DNA]</scope>
    <source>
        <strain evidence="2 3">CECT 8287</strain>
    </source>
</reference>
<evidence type="ECO:0000259" key="1">
    <source>
        <dbReference type="Pfam" id="PF13403"/>
    </source>
</evidence>
<organism evidence="2 3">
    <name type="scientific">Roseovarius litorisediminis</name>
    <dbReference type="NCBI Taxonomy" id="1312363"/>
    <lineage>
        <taxon>Bacteria</taxon>
        <taxon>Pseudomonadati</taxon>
        <taxon>Pseudomonadota</taxon>
        <taxon>Alphaproteobacteria</taxon>
        <taxon>Rhodobacterales</taxon>
        <taxon>Roseobacteraceae</taxon>
        <taxon>Roseovarius</taxon>
    </lineage>
</organism>
<proteinExistence type="predicted"/>
<dbReference type="Pfam" id="PF13403">
    <property type="entry name" value="Hint_2"/>
    <property type="match status" value="1"/>
</dbReference>
<dbReference type="Proteomes" id="UP000193827">
    <property type="component" value="Unassembled WGS sequence"/>
</dbReference>
<accession>A0A1Y5RB77</accession>
<dbReference type="AlphaFoldDB" id="A0A1Y5RB77"/>
<dbReference type="Gene3D" id="2.170.16.10">
    <property type="entry name" value="Hedgehog/Intein (Hint) domain"/>
    <property type="match status" value="1"/>
</dbReference>
<protein>
    <recommendedName>
        <fullName evidence="1">Hedgehog/Intein (Hint) domain-containing protein</fullName>
    </recommendedName>
</protein>
<dbReference type="InterPro" id="IPR036844">
    <property type="entry name" value="Hint_dom_sf"/>
</dbReference>
<dbReference type="InterPro" id="IPR028992">
    <property type="entry name" value="Hedgehog/Intein_dom"/>
</dbReference>
<dbReference type="EMBL" id="FWFL01000001">
    <property type="protein sequence ID" value="SLN13283.1"/>
    <property type="molecule type" value="Genomic_DNA"/>
</dbReference>
<evidence type="ECO:0000313" key="2">
    <source>
        <dbReference type="EMBL" id="SLN13283.1"/>
    </source>
</evidence>
<dbReference type="SUPFAM" id="SSF51294">
    <property type="entry name" value="Hedgehog/intein (Hint) domain"/>
    <property type="match status" value="1"/>
</dbReference>
<sequence length="344" mass="35541">MPACFNSQTMLAKLNLTKTSKTGVDLATFSFAGATNASTSVAGTKTLSFSESGVNFTWSITNGDGSNSLQIGGGFLTAAIGNGTNSTAQDIFTLDVTGAGQTRFDGTIQVNVSFLAGSWTVNGQALATGINTLAGPAASLVFTNQSGSAGEILFINSLSATINCFTAGTQIATPQGVRDVETLQPGDMVLTASGNARAVKWLGYARVDTRLAHPAKINPICITAGALGNGLPKRDLYLSADHAIAIDGHLINAGALVNGTTIYQVQGKMPDGFTYYHVETDAHELLLAEGVAAESFIDYAGRDSFENGAEATATIPEMDMPRISSARLVPDHIRAALAPAIAAE</sequence>
<name>A0A1Y5RB77_9RHOB</name>